<dbReference type="InterPro" id="IPR006132">
    <property type="entry name" value="Asp/Orn_carbamoyltranf_P-bd"/>
</dbReference>
<dbReference type="PANTHER" id="PTHR45753">
    <property type="entry name" value="ORNITHINE CARBAMOYLTRANSFERASE, MITOCHONDRIAL"/>
    <property type="match status" value="1"/>
</dbReference>
<dbReference type="GO" id="GO:0004585">
    <property type="term" value="F:ornithine carbamoyltransferase activity"/>
    <property type="evidence" value="ECO:0007669"/>
    <property type="project" value="UniProtKB-UniRule"/>
</dbReference>
<evidence type="ECO:0000256" key="3">
    <source>
        <dbReference type="ARBA" id="ARBA00013007"/>
    </source>
</evidence>
<dbReference type="Proteomes" id="UP000274458">
    <property type="component" value="Chromosome"/>
</dbReference>
<dbReference type="RefSeq" id="WP_126071580.1">
    <property type="nucleotide sequence ID" value="NZ_CP026513.1"/>
</dbReference>
<evidence type="ECO:0000256" key="1">
    <source>
        <dbReference type="ARBA" id="ARBA00004496"/>
    </source>
</evidence>
<keyword evidence="4 7" id="KW-0963">Cytoplasm</keyword>
<evidence type="ECO:0000313" key="10">
    <source>
        <dbReference type="EMBL" id="AZP36309.1"/>
    </source>
</evidence>
<feature type="domain" description="Aspartate/ornithine carbamoyltransferase Asp/Orn-binding" evidence="8">
    <location>
        <begin position="157"/>
        <end position="332"/>
    </location>
</feature>
<dbReference type="PROSITE" id="PS00097">
    <property type="entry name" value="CARBAMOYLTRANSFERASE"/>
    <property type="match status" value="1"/>
</dbReference>
<dbReference type="PRINTS" id="PR00102">
    <property type="entry name" value="OTCASE"/>
</dbReference>
<feature type="binding site" evidence="7">
    <location>
        <position position="169"/>
    </location>
    <ligand>
        <name>L-ornithine</name>
        <dbReference type="ChEBI" id="CHEBI:46911"/>
    </ligand>
</feature>
<proteinExistence type="inferred from homology"/>
<dbReference type="InterPro" id="IPR006130">
    <property type="entry name" value="Asp/Orn_carbamoylTrfase"/>
</dbReference>
<evidence type="ECO:0000256" key="2">
    <source>
        <dbReference type="ARBA" id="ARBA00007805"/>
    </source>
</evidence>
<evidence type="ECO:0000256" key="6">
    <source>
        <dbReference type="ARBA" id="ARBA00048772"/>
    </source>
</evidence>
<reference evidence="10 11" key="1">
    <citation type="journal article" date="2018" name="Genome Biol. Evol.">
        <title>Partnering With a Pest: Genomes of Hemlock Woolly Adelgid Symbionts Reveal Atypical Nutritional Provisioning Patterns in Dual-Obligate Bacteria.</title>
        <authorList>
            <person name="Weglarz K.M."/>
            <person name="Havill N.P."/>
            <person name="Burke G.R."/>
            <person name="von Dohlen C.D."/>
        </authorList>
    </citation>
    <scope>NUCLEOTIDE SEQUENCE [LARGE SCALE GENOMIC DNA]</scope>
    <source>
        <strain evidence="10">ENA</strain>
    </source>
</reference>
<evidence type="ECO:0000256" key="5">
    <source>
        <dbReference type="ARBA" id="ARBA00022679"/>
    </source>
</evidence>
<feature type="binding site" evidence="7">
    <location>
        <position position="107"/>
    </location>
    <ligand>
        <name>carbamoyl phosphate</name>
        <dbReference type="ChEBI" id="CHEBI:58228"/>
    </ligand>
</feature>
<dbReference type="Pfam" id="PF00185">
    <property type="entry name" value="OTCace"/>
    <property type="match status" value="1"/>
</dbReference>
<evidence type="ECO:0000313" key="11">
    <source>
        <dbReference type="Proteomes" id="UP000274458"/>
    </source>
</evidence>
<protein>
    <recommendedName>
        <fullName evidence="3 7">Ornithine carbamoyltransferase</fullName>
        <shortName evidence="7">OTCase</shortName>
        <ecNumber evidence="3 7">2.1.3.3</ecNumber>
    </recommendedName>
</protein>
<dbReference type="InterPro" id="IPR036901">
    <property type="entry name" value="Asp/Orn_carbamoylTrfase_sf"/>
</dbReference>
<dbReference type="KEGG" id="aade:C3B56_00209"/>
<feature type="binding site" evidence="7">
    <location>
        <begin position="56"/>
        <end position="59"/>
    </location>
    <ligand>
        <name>carbamoyl phosphate</name>
        <dbReference type="ChEBI" id="CHEBI:58228"/>
    </ligand>
</feature>
<dbReference type="EMBL" id="CP026513">
    <property type="protein sequence ID" value="AZP36309.1"/>
    <property type="molecule type" value="Genomic_DNA"/>
</dbReference>
<dbReference type="OrthoDB" id="9802587at2"/>
<feature type="domain" description="Aspartate/ornithine carbamoyltransferase carbamoyl-P binding" evidence="9">
    <location>
        <begin position="7"/>
        <end position="147"/>
    </location>
</feature>
<dbReference type="InterPro" id="IPR006131">
    <property type="entry name" value="Asp_carbamoyltransf_Asp/Orn-bd"/>
</dbReference>
<keyword evidence="11" id="KW-1185">Reference proteome</keyword>
<sequence length="348" mass="40577">MKTIYKKDFLRLFDFTAQEIIYLIELAILLKKKKYKNKENKVLKNKNIVLIFEKESTRTRCSFEVAAYDQGAFVTNLNYKNSQIGYKESIKDTARVLDKIYDGIQYRGFDQSVINKLAYYSRVPVWNGLTNQFHPTQLLADLMTIKENMPLNKYFNEIIISYIGDTKNNISNSLLEAAAIFGFDLRLISPKKYYPEKKFFNICKEISESNGGKIIVTDNIKLGVKDSDFLYTDVWLSMGESSKKWKERVSILKTYQVNTLMLKNSFNPKIKFLHCLPSFHNEDSILGKEIIKNHKLSSKGIEVTNNIFESNNSLVFKQSENRLHTIKSLLISTLYKNNNILEYKKLYE</sequence>
<feature type="binding site" evidence="7">
    <location>
        <position position="322"/>
    </location>
    <ligand>
        <name>carbamoyl phosphate</name>
        <dbReference type="ChEBI" id="CHEBI:58228"/>
    </ligand>
</feature>
<dbReference type="InterPro" id="IPR024904">
    <property type="entry name" value="OTCase_ArgI"/>
</dbReference>
<feature type="binding site" evidence="7">
    <location>
        <begin position="237"/>
        <end position="238"/>
    </location>
    <ligand>
        <name>L-ornithine</name>
        <dbReference type="ChEBI" id="CHEBI:46911"/>
    </ligand>
</feature>
<comment type="catalytic activity">
    <reaction evidence="6 7">
        <text>carbamoyl phosphate + L-ornithine = L-citrulline + phosphate + H(+)</text>
        <dbReference type="Rhea" id="RHEA:19513"/>
        <dbReference type="ChEBI" id="CHEBI:15378"/>
        <dbReference type="ChEBI" id="CHEBI:43474"/>
        <dbReference type="ChEBI" id="CHEBI:46911"/>
        <dbReference type="ChEBI" id="CHEBI:57743"/>
        <dbReference type="ChEBI" id="CHEBI:58228"/>
        <dbReference type="EC" id="2.1.3.3"/>
    </reaction>
</comment>
<accession>A0A3S9J7T5</accession>
<dbReference type="Gene3D" id="3.40.50.1370">
    <property type="entry name" value="Aspartate/ornithine carbamoyltransferase"/>
    <property type="match status" value="2"/>
</dbReference>
<dbReference type="EC" id="2.1.3.3" evidence="3 7"/>
<dbReference type="PANTHER" id="PTHR45753:SF4">
    <property type="entry name" value="ORNITHINE CARBAMOYLTRANSFERASE SUBUNIT F-RELATED"/>
    <property type="match status" value="1"/>
</dbReference>
<dbReference type="AlphaFoldDB" id="A0A3S9J7T5"/>
<dbReference type="GO" id="GO:0042450">
    <property type="term" value="P:L-arginine biosynthetic process via ornithine"/>
    <property type="evidence" value="ECO:0007669"/>
    <property type="project" value="UniProtKB-UniRule"/>
</dbReference>
<gene>
    <name evidence="10" type="primary">argF</name>
    <name evidence="10" type="ORF">C3B56_00209</name>
</gene>
<feature type="binding site" evidence="7">
    <location>
        <position position="233"/>
    </location>
    <ligand>
        <name>L-ornithine</name>
        <dbReference type="ChEBI" id="CHEBI:46911"/>
    </ligand>
</feature>
<dbReference type="PRINTS" id="PR00100">
    <property type="entry name" value="AOTCASE"/>
</dbReference>
<feature type="binding site" evidence="7">
    <location>
        <begin position="134"/>
        <end position="137"/>
    </location>
    <ligand>
        <name>carbamoyl phosphate</name>
        <dbReference type="ChEBI" id="CHEBI:58228"/>
    </ligand>
</feature>
<dbReference type="HAMAP" id="MF_01109">
    <property type="entry name" value="OTCase"/>
    <property type="match status" value="1"/>
</dbReference>
<dbReference type="GO" id="GO:0016597">
    <property type="term" value="F:amino acid binding"/>
    <property type="evidence" value="ECO:0007669"/>
    <property type="project" value="InterPro"/>
</dbReference>
<keyword evidence="5 7" id="KW-0808">Transferase</keyword>
<evidence type="ECO:0000256" key="7">
    <source>
        <dbReference type="HAMAP-Rule" id="MF_01109"/>
    </source>
</evidence>
<dbReference type="NCBIfam" id="TIGR00658">
    <property type="entry name" value="orni_carb_tr"/>
    <property type="match status" value="1"/>
</dbReference>
<organism evidence="10 11">
    <name type="scientific">Candidatus Annandia adelgestsuga</name>
    <dbReference type="NCBI Taxonomy" id="1302411"/>
    <lineage>
        <taxon>Bacteria</taxon>
        <taxon>Pseudomonadati</taxon>
        <taxon>Pseudomonadota</taxon>
        <taxon>Gammaproteobacteria</taxon>
        <taxon>Enterobacterales</taxon>
        <taxon>Enterobacteriaceae</taxon>
        <taxon>Candidatus Annandia</taxon>
    </lineage>
</organism>
<dbReference type="InterPro" id="IPR002292">
    <property type="entry name" value="Orn/put_carbamltrans"/>
</dbReference>
<dbReference type="GO" id="GO:0005737">
    <property type="term" value="C:cytoplasm"/>
    <property type="evidence" value="ECO:0007669"/>
    <property type="project" value="UniProtKB-SubCell"/>
</dbReference>
<feature type="binding site" evidence="7">
    <location>
        <begin position="275"/>
        <end position="276"/>
    </location>
    <ligand>
        <name>carbamoyl phosphate</name>
        <dbReference type="ChEBI" id="CHEBI:58228"/>
    </ligand>
</feature>
<dbReference type="GO" id="GO:0019240">
    <property type="term" value="P:citrulline biosynthetic process"/>
    <property type="evidence" value="ECO:0007669"/>
    <property type="project" value="TreeGrafter"/>
</dbReference>
<dbReference type="SUPFAM" id="SSF53671">
    <property type="entry name" value="Aspartate/ornithine carbamoyltransferase"/>
    <property type="match status" value="1"/>
</dbReference>
<evidence type="ECO:0000259" key="8">
    <source>
        <dbReference type="Pfam" id="PF00185"/>
    </source>
</evidence>
<evidence type="ECO:0000256" key="4">
    <source>
        <dbReference type="ARBA" id="ARBA00022490"/>
    </source>
</evidence>
<comment type="subcellular location">
    <subcellularLocation>
        <location evidence="1 7">Cytoplasm</location>
    </subcellularLocation>
</comment>
<comment type="similarity">
    <text evidence="2 7">Belongs to the aspartate/ornithine carbamoyltransferase superfamily. OTCase family.</text>
</comment>
<evidence type="ECO:0000259" key="9">
    <source>
        <dbReference type="Pfam" id="PF02729"/>
    </source>
</evidence>
<name>A0A3S9J7T5_9ENTR</name>
<feature type="binding site" evidence="7">
    <location>
        <position position="83"/>
    </location>
    <ligand>
        <name>carbamoyl phosphate</name>
        <dbReference type="ChEBI" id="CHEBI:58228"/>
    </ligand>
</feature>
<dbReference type="Pfam" id="PF02729">
    <property type="entry name" value="OTCace_N"/>
    <property type="match status" value="1"/>
</dbReference>